<feature type="region of interest" description="Disordered" evidence="1">
    <location>
        <begin position="59"/>
        <end position="90"/>
    </location>
</feature>
<organism evidence="3 4">
    <name type="scientific">Candidatus Thiomargarita nelsonii</name>
    <dbReference type="NCBI Taxonomy" id="1003181"/>
    <lineage>
        <taxon>Bacteria</taxon>
        <taxon>Pseudomonadati</taxon>
        <taxon>Pseudomonadota</taxon>
        <taxon>Gammaproteobacteria</taxon>
        <taxon>Thiotrichales</taxon>
        <taxon>Thiotrichaceae</taxon>
        <taxon>Thiomargarita</taxon>
    </lineage>
</organism>
<evidence type="ECO:0000313" key="4">
    <source>
        <dbReference type="Proteomes" id="UP000076962"/>
    </source>
</evidence>
<protein>
    <submittedName>
        <fullName evidence="3">Peptidoglycan binding-like domain protein</fullName>
        <ecNumber evidence="3">3.-.-.-</ecNumber>
    </submittedName>
</protein>
<evidence type="ECO:0000259" key="2">
    <source>
        <dbReference type="Pfam" id="PF01471"/>
    </source>
</evidence>
<dbReference type="AlphaFoldDB" id="A0A176RUT6"/>
<feature type="compositionally biased region" description="Basic and acidic residues" evidence="1">
    <location>
        <begin position="77"/>
        <end position="89"/>
    </location>
</feature>
<dbReference type="InterPro" id="IPR002477">
    <property type="entry name" value="Peptidoglycan-bd-like"/>
</dbReference>
<dbReference type="EC" id="3.-.-.-" evidence="3"/>
<dbReference type="GO" id="GO:0016787">
    <property type="term" value="F:hydrolase activity"/>
    <property type="evidence" value="ECO:0007669"/>
    <property type="project" value="UniProtKB-KW"/>
</dbReference>
<evidence type="ECO:0000313" key="3">
    <source>
        <dbReference type="EMBL" id="OAD19501.1"/>
    </source>
</evidence>
<dbReference type="Pfam" id="PF01471">
    <property type="entry name" value="PG_binding_1"/>
    <property type="match status" value="2"/>
</dbReference>
<proteinExistence type="predicted"/>
<keyword evidence="4" id="KW-1185">Reference proteome</keyword>
<name>A0A176RUT6_9GAMM</name>
<gene>
    <name evidence="3" type="ORF">THIOM_004863</name>
</gene>
<reference evidence="3 4" key="1">
    <citation type="submission" date="2016-05" db="EMBL/GenBank/DDBJ databases">
        <title>Single-cell genome of chain-forming Candidatus Thiomargarita nelsonii and comparison to other large sulfur-oxidizing bacteria.</title>
        <authorList>
            <person name="Winkel M."/>
            <person name="Salman V."/>
            <person name="Woyke T."/>
            <person name="Schulz-Vogt H."/>
            <person name="Richter M."/>
            <person name="Flood B."/>
            <person name="Bailey J."/>
            <person name="Amann R."/>
            <person name="Mussmann M."/>
        </authorList>
    </citation>
    <scope>NUCLEOTIDE SEQUENCE [LARGE SCALE GENOMIC DNA]</scope>
    <source>
        <strain evidence="3 4">THI036</strain>
    </source>
</reference>
<sequence>MIQYLLGYEPGNIDGKFTPKTRTALSKFQMNFDLPITGKLNQSTFQALELEVQNKLQSTPPLKLETASPPPQQLPSEKPRERKKPDKPPVRVFTDIQTVGVYLVAAYLADAGYFQAPLKKAKLKTVKVALKSFQLDIGVPPSGILDDVTWNKLQSIKLSSARQAELEAVAPIAQKQAAQPRIEYSIPADKPEKTDTRILDPAMPYFTLETG</sequence>
<dbReference type="Gene3D" id="1.10.101.10">
    <property type="entry name" value="PGBD-like superfamily/PGBD"/>
    <property type="match status" value="1"/>
</dbReference>
<evidence type="ECO:0000256" key="1">
    <source>
        <dbReference type="SAM" id="MobiDB-lite"/>
    </source>
</evidence>
<comment type="caution">
    <text evidence="3">The sequence shown here is derived from an EMBL/GenBank/DDBJ whole genome shotgun (WGS) entry which is preliminary data.</text>
</comment>
<dbReference type="InterPro" id="IPR036365">
    <property type="entry name" value="PGBD-like_sf"/>
</dbReference>
<dbReference type="InterPro" id="IPR036366">
    <property type="entry name" value="PGBDSf"/>
</dbReference>
<dbReference type="Proteomes" id="UP000076962">
    <property type="component" value="Unassembled WGS sequence"/>
</dbReference>
<feature type="domain" description="Peptidoglycan binding-like" evidence="2">
    <location>
        <begin position="101"/>
        <end position="153"/>
    </location>
</feature>
<accession>A0A176RUT6</accession>
<feature type="domain" description="Peptidoglycan binding-like" evidence="2">
    <location>
        <begin position="6"/>
        <end position="48"/>
    </location>
</feature>
<dbReference type="EMBL" id="LUTY01002779">
    <property type="protein sequence ID" value="OAD19501.1"/>
    <property type="molecule type" value="Genomic_DNA"/>
</dbReference>
<keyword evidence="3" id="KW-0378">Hydrolase</keyword>
<dbReference type="SUPFAM" id="SSF47090">
    <property type="entry name" value="PGBD-like"/>
    <property type="match status" value="2"/>
</dbReference>